<evidence type="ECO:0000313" key="1">
    <source>
        <dbReference type="EMBL" id="AOT72454.1"/>
    </source>
</evidence>
<dbReference type="InterPro" id="IPR002829">
    <property type="entry name" value="DUF116"/>
</dbReference>
<sequence length="390" mass="45831">MERITYSLREQCQIYSDQYYDCISTFTDEVLTEARNRLTPIIQIAHNHQDQENNSQVETILELLILGTLSDVYLKEALNINGMQYRMLKWVTEMRQKYKQLKPAMSYLKGILSKQFLSYHTELSNMTPIQNMSQLHKLIRWLEATGEFGSEVKRLKAWERYLKTLPYKDTLIMLETILSFARWFERRSEEILGQYTAYVNQYLHKSKNKYNRREDIIFCNRRRVEYHLNMVGAEIMNRVFREDFLKTHKRILLLPICMTSPRYLKCQSEGFGKDFKCKACSKECMVNQLTKLEKGLNFRVMVVLHESSISAYNRKDTLFDSHTGVIGVACILNLISGGWMLKDMGIPAQCVPLDYCGCKKHWHDKGIPTCINFKKLQEINKVLSASTNTR</sequence>
<dbReference type="KEGG" id="gfe:Gferi_24625"/>
<keyword evidence="2" id="KW-1185">Reference proteome</keyword>
<evidence type="ECO:0008006" key="3">
    <source>
        <dbReference type="Google" id="ProtNLM"/>
    </source>
</evidence>
<dbReference type="OrthoDB" id="2521404at2"/>
<dbReference type="EMBL" id="CP017269">
    <property type="protein sequence ID" value="AOT72454.1"/>
    <property type="molecule type" value="Genomic_DNA"/>
</dbReference>
<dbReference type="AlphaFoldDB" id="A0A1D8GNK1"/>
<accession>A0A1D8GNK1</accession>
<dbReference type="PANTHER" id="PTHR43801:SF1">
    <property type="entry name" value="POLYPRENYL SYNTHETASE"/>
    <property type="match status" value="1"/>
</dbReference>
<dbReference type="Proteomes" id="UP000095743">
    <property type="component" value="Chromosome"/>
</dbReference>
<dbReference type="RefSeq" id="WP_069980763.1">
    <property type="nucleotide sequence ID" value="NZ_CP017269.1"/>
</dbReference>
<dbReference type="PANTHER" id="PTHR43801">
    <property type="entry name" value="NUCLEOTIDE-BINDING PROTEIN-RELATED"/>
    <property type="match status" value="1"/>
</dbReference>
<reference evidence="1 2" key="1">
    <citation type="submission" date="2016-09" db="EMBL/GenBank/DDBJ databases">
        <title>Genomic analysis reveals versatility of anaerobic energy metabolism of Geosporobacter ferrireducens IRF9 of phylum Firmicutes.</title>
        <authorList>
            <person name="Kim S.-J."/>
        </authorList>
    </citation>
    <scope>NUCLEOTIDE SEQUENCE [LARGE SCALE GENOMIC DNA]</scope>
    <source>
        <strain evidence="1 2">IRF9</strain>
    </source>
</reference>
<organism evidence="1 2">
    <name type="scientific">Geosporobacter ferrireducens</name>
    <dbReference type="NCBI Taxonomy" id="1424294"/>
    <lineage>
        <taxon>Bacteria</taxon>
        <taxon>Bacillati</taxon>
        <taxon>Bacillota</taxon>
        <taxon>Clostridia</taxon>
        <taxon>Peptostreptococcales</taxon>
        <taxon>Thermotaleaceae</taxon>
        <taxon>Geosporobacter</taxon>
    </lineage>
</organism>
<proteinExistence type="predicted"/>
<dbReference type="Pfam" id="PF01976">
    <property type="entry name" value="DUF116"/>
    <property type="match status" value="1"/>
</dbReference>
<evidence type="ECO:0000313" key="2">
    <source>
        <dbReference type="Proteomes" id="UP000095743"/>
    </source>
</evidence>
<gene>
    <name evidence="1" type="ORF">Gferi_24625</name>
</gene>
<protein>
    <recommendedName>
        <fullName evidence="3">DUF116 domain-containing protein</fullName>
    </recommendedName>
</protein>
<name>A0A1D8GNK1_9FIRM</name>